<dbReference type="EMBL" id="CM042014">
    <property type="protein sequence ID" value="KAI3722271.1"/>
    <property type="molecule type" value="Genomic_DNA"/>
</dbReference>
<gene>
    <name evidence="1" type="ORF">L2E82_33303</name>
</gene>
<comment type="caution">
    <text evidence="1">The sequence shown here is derived from an EMBL/GenBank/DDBJ whole genome shotgun (WGS) entry which is preliminary data.</text>
</comment>
<reference evidence="2" key="1">
    <citation type="journal article" date="2022" name="Mol. Ecol. Resour.">
        <title>The genomes of chicory, endive, great burdock and yacon provide insights into Asteraceae palaeo-polyploidization history and plant inulin production.</title>
        <authorList>
            <person name="Fan W."/>
            <person name="Wang S."/>
            <person name="Wang H."/>
            <person name="Wang A."/>
            <person name="Jiang F."/>
            <person name="Liu H."/>
            <person name="Zhao H."/>
            <person name="Xu D."/>
            <person name="Zhang Y."/>
        </authorList>
    </citation>
    <scope>NUCLEOTIDE SEQUENCE [LARGE SCALE GENOMIC DNA]</scope>
    <source>
        <strain evidence="2">cv. Punajuju</strain>
    </source>
</reference>
<dbReference type="Proteomes" id="UP001055811">
    <property type="component" value="Linkage Group LG06"/>
</dbReference>
<reference evidence="1 2" key="2">
    <citation type="journal article" date="2022" name="Mol. Ecol. Resour.">
        <title>The genomes of chicory, endive, great burdock and yacon provide insights into Asteraceae paleo-polyploidization history and plant inulin production.</title>
        <authorList>
            <person name="Fan W."/>
            <person name="Wang S."/>
            <person name="Wang H."/>
            <person name="Wang A."/>
            <person name="Jiang F."/>
            <person name="Liu H."/>
            <person name="Zhao H."/>
            <person name="Xu D."/>
            <person name="Zhang Y."/>
        </authorList>
    </citation>
    <scope>NUCLEOTIDE SEQUENCE [LARGE SCALE GENOMIC DNA]</scope>
    <source>
        <strain evidence="2">cv. Punajuju</strain>
        <tissue evidence="1">Leaves</tissue>
    </source>
</reference>
<evidence type="ECO:0000313" key="1">
    <source>
        <dbReference type="EMBL" id="KAI3722271.1"/>
    </source>
</evidence>
<proteinExistence type="predicted"/>
<name>A0ACB9BJT3_CICIN</name>
<accession>A0ACB9BJT3</accession>
<protein>
    <submittedName>
        <fullName evidence="1">Uncharacterized protein</fullName>
    </submittedName>
</protein>
<sequence length="299" mass="34807">MAIKKKIRDREVEEEVEKKRARMEDRFSNLPEDLLVHILSFLDTKQAVKTSVLSKRWDSLWTSIPVLKLSGYGSFKNLTVLYLRRAIITDPEPFLGFPVLEKLTLIYCDISTEGETLRIHARNLSELTISGHSLNCCDLTTPKLRVFRYRGYNFPIIRTHESLPVLHTMAVDFNGTYNHMYEKRTFDDLHSLFCTFGNATSLTLFSSTVEILSSCREELVTRRSPFRNLKGLKLDFRYLMYQNYNDRPRKWPSDESLQLASDMILNAYLFHNSPNSEVTTIYPTNHRNAAVKFVLTDVF</sequence>
<evidence type="ECO:0000313" key="2">
    <source>
        <dbReference type="Proteomes" id="UP001055811"/>
    </source>
</evidence>
<keyword evidence="2" id="KW-1185">Reference proteome</keyword>
<organism evidence="1 2">
    <name type="scientific">Cichorium intybus</name>
    <name type="common">Chicory</name>
    <dbReference type="NCBI Taxonomy" id="13427"/>
    <lineage>
        <taxon>Eukaryota</taxon>
        <taxon>Viridiplantae</taxon>
        <taxon>Streptophyta</taxon>
        <taxon>Embryophyta</taxon>
        <taxon>Tracheophyta</taxon>
        <taxon>Spermatophyta</taxon>
        <taxon>Magnoliopsida</taxon>
        <taxon>eudicotyledons</taxon>
        <taxon>Gunneridae</taxon>
        <taxon>Pentapetalae</taxon>
        <taxon>asterids</taxon>
        <taxon>campanulids</taxon>
        <taxon>Asterales</taxon>
        <taxon>Asteraceae</taxon>
        <taxon>Cichorioideae</taxon>
        <taxon>Cichorieae</taxon>
        <taxon>Cichoriinae</taxon>
        <taxon>Cichorium</taxon>
    </lineage>
</organism>